<keyword evidence="2" id="KW-0805">Transcription regulation</keyword>
<feature type="region of interest" description="Disordered" evidence="6">
    <location>
        <begin position="1"/>
        <end position="21"/>
    </location>
</feature>
<dbReference type="Pfam" id="PF04082">
    <property type="entry name" value="Fungal_trans"/>
    <property type="match status" value="1"/>
</dbReference>
<organism evidence="8 9">
    <name type="scientific">Mycena venus</name>
    <dbReference type="NCBI Taxonomy" id="2733690"/>
    <lineage>
        <taxon>Eukaryota</taxon>
        <taxon>Fungi</taxon>
        <taxon>Dikarya</taxon>
        <taxon>Basidiomycota</taxon>
        <taxon>Agaricomycotina</taxon>
        <taxon>Agaricomycetes</taxon>
        <taxon>Agaricomycetidae</taxon>
        <taxon>Agaricales</taxon>
        <taxon>Marasmiineae</taxon>
        <taxon>Mycenaceae</taxon>
        <taxon>Mycena</taxon>
    </lineage>
</organism>
<evidence type="ECO:0000256" key="5">
    <source>
        <dbReference type="ARBA" id="ARBA00023242"/>
    </source>
</evidence>
<dbReference type="GO" id="GO:0000981">
    <property type="term" value="F:DNA-binding transcription factor activity, RNA polymerase II-specific"/>
    <property type="evidence" value="ECO:0007669"/>
    <property type="project" value="TreeGrafter"/>
</dbReference>
<dbReference type="SMART" id="SM00906">
    <property type="entry name" value="Fungal_trans"/>
    <property type="match status" value="1"/>
</dbReference>
<dbReference type="AlphaFoldDB" id="A0A8H7DDK3"/>
<dbReference type="GO" id="GO:0000976">
    <property type="term" value="F:transcription cis-regulatory region binding"/>
    <property type="evidence" value="ECO:0007669"/>
    <property type="project" value="TreeGrafter"/>
</dbReference>
<keyword evidence="5" id="KW-0539">Nucleus</keyword>
<dbReference type="GO" id="GO:0008270">
    <property type="term" value="F:zinc ion binding"/>
    <property type="evidence" value="ECO:0007669"/>
    <property type="project" value="InterPro"/>
</dbReference>
<evidence type="ECO:0000256" key="6">
    <source>
        <dbReference type="SAM" id="MobiDB-lite"/>
    </source>
</evidence>
<evidence type="ECO:0000256" key="4">
    <source>
        <dbReference type="ARBA" id="ARBA00023163"/>
    </source>
</evidence>
<evidence type="ECO:0000313" key="8">
    <source>
        <dbReference type="EMBL" id="KAF7368188.1"/>
    </source>
</evidence>
<name>A0A8H7DDK3_9AGAR</name>
<dbReference type="Proteomes" id="UP000620124">
    <property type="component" value="Unassembled WGS sequence"/>
</dbReference>
<keyword evidence="9" id="KW-1185">Reference proteome</keyword>
<sequence length="1054" mass="116464">MIGPPPSSSYNTNDQQHHYQQQTYVPSQQHFDFSYSAPSATSYNDLLAQFYSQQQQPAQHLPHPGPQSTSNPSTAVTSSTSRTRTTANANPPVHASVPSVPKRQRATRNAAPAPQAFSAASAVYSDSDSDNGLGPLPGGGAGISVGMGGLGIRNKGARLDGQYVSSMPPGRARLHRRGKEAAEQVKFLWKARGWEASAKSRKEEAPYIISFSLLCHLDSCHSLSGTKALRLRRKRRGHVRLTRLPCGGCISVRRYGTFVCDLGPGSSGASPSIFVFFSGRAYSIVISVDETAPPFLVCLVIYILRSLVFPAVTPIPIIIFSFPCVVELGLTIRQKDAIIESLLKQLHNPYIATPLSIASYRMATPPSDATNRNILDCLDRLQASVGSGAASHANFAALSAKAKSTSLNSATPNFVSNPAFEELPDEDEAASQNEEEDEEDEVRESSTLPDLSVPLGLIANLSLSNNKSRKKRGVCNGESSSTRAEELDEVDGDNVGVANASYFMPGPATDLNMRAQLIAQHSLPEILIHGLVVPEDVDKLFEIFYTRINPFVSLLDPVMHTPASTFARCPFLFTVVCAVCSRYYPEKSEIYPIAMHFAKHSAATALIDGWKSVELCQAYILMSIYAVPARKWEEDRSWLYAGLAIRIATDLNLHQVPSRKAHKENEIQARELLNRTRVWMVCFTLDRLVATQFGKPATIKEDYILQHGGDDWYKESPYNSSYDIHVCCYVALLRLVAQFHDIFSGPALNKHVDLRTVTIAHDTKLACFIEEWGQRFAEGSDPNDPKCALRCKLCHFLVAYLRLVMFSFGFQHANQRGLQSQDHIFFTKACHELKALYLEGLAPTGLMRYAPDGHFIFATFASAFLLKLLRPEFSHLMVKGEENQVFDLIDRLIQTLSSPEIAIDDRHTPKLYASFLTGLLSKHRRDSAMIGQLHPPVQQSVTSSASSSKYGHMFGASSTFTMSPMGGMVASLPSEHRYGHVYAPLQEQTQPAEVITPIYQPEATYTGPIQCCSEFDFSTGLPDEEQMLAAMQELKNFSWWNNMMMPGYGIVFFP</sequence>
<dbReference type="CDD" id="cd12148">
    <property type="entry name" value="fungal_TF_MHR"/>
    <property type="match status" value="1"/>
</dbReference>
<comment type="caution">
    <text evidence="8">The sequence shown here is derived from an EMBL/GenBank/DDBJ whole genome shotgun (WGS) entry which is preliminary data.</text>
</comment>
<feature type="region of interest" description="Disordered" evidence="6">
    <location>
        <begin position="46"/>
        <end position="114"/>
    </location>
</feature>
<gene>
    <name evidence="8" type="ORF">MVEN_00137900</name>
</gene>
<feature type="compositionally biased region" description="Low complexity" evidence="6">
    <location>
        <begin position="73"/>
        <end position="87"/>
    </location>
</feature>
<feature type="compositionally biased region" description="Acidic residues" evidence="6">
    <location>
        <begin position="422"/>
        <end position="442"/>
    </location>
</feature>
<dbReference type="OrthoDB" id="39175at2759"/>
<feature type="domain" description="Xylanolytic transcriptional activator regulatory" evidence="7">
    <location>
        <begin position="637"/>
        <end position="715"/>
    </location>
</feature>
<evidence type="ECO:0000256" key="2">
    <source>
        <dbReference type="ARBA" id="ARBA00023015"/>
    </source>
</evidence>
<evidence type="ECO:0000259" key="7">
    <source>
        <dbReference type="SMART" id="SM00906"/>
    </source>
</evidence>
<accession>A0A8H7DDK3</accession>
<dbReference type="EMBL" id="JACAZI010000002">
    <property type="protein sequence ID" value="KAF7368188.1"/>
    <property type="molecule type" value="Genomic_DNA"/>
</dbReference>
<dbReference type="GO" id="GO:0006351">
    <property type="term" value="P:DNA-templated transcription"/>
    <property type="evidence" value="ECO:0007669"/>
    <property type="project" value="InterPro"/>
</dbReference>
<keyword evidence="4" id="KW-0804">Transcription</keyword>
<comment type="subcellular location">
    <subcellularLocation>
        <location evidence="1">Nucleus</location>
    </subcellularLocation>
</comment>
<dbReference type="PANTHER" id="PTHR31845:SF19">
    <property type="entry name" value="TRANSCRIPTION FACTOR DOMAIN-CONTAINING PROTEIN"/>
    <property type="match status" value="1"/>
</dbReference>
<evidence type="ECO:0000256" key="1">
    <source>
        <dbReference type="ARBA" id="ARBA00004123"/>
    </source>
</evidence>
<dbReference type="GO" id="GO:0005634">
    <property type="term" value="C:nucleus"/>
    <property type="evidence" value="ECO:0007669"/>
    <property type="project" value="UniProtKB-SubCell"/>
</dbReference>
<dbReference type="InterPro" id="IPR007219">
    <property type="entry name" value="XnlR_reg_dom"/>
</dbReference>
<feature type="region of interest" description="Disordered" evidence="6">
    <location>
        <begin position="409"/>
        <end position="448"/>
    </location>
</feature>
<dbReference type="InterPro" id="IPR051089">
    <property type="entry name" value="prtT"/>
</dbReference>
<keyword evidence="3" id="KW-0238">DNA-binding</keyword>
<reference evidence="8" key="1">
    <citation type="submission" date="2020-05" db="EMBL/GenBank/DDBJ databases">
        <title>Mycena genomes resolve the evolution of fungal bioluminescence.</title>
        <authorList>
            <person name="Tsai I.J."/>
        </authorList>
    </citation>
    <scope>NUCLEOTIDE SEQUENCE</scope>
    <source>
        <strain evidence="8">CCC161011</strain>
    </source>
</reference>
<feature type="region of interest" description="Disordered" evidence="6">
    <location>
        <begin position="468"/>
        <end position="487"/>
    </location>
</feature>
<feature type="compositionally biased region" description="Low complexity" evidence="6">
    <location>
        <begin position="49"/>
        <end position="62"/>
    </location>
</feature>
<feature type="compositionally biased region" description="Polar residues" evidence="6">
    <location>
        <begin position="8"/>
        <end position="21"/>
    </location>
</feature>
<proteinExistence type="predicted"/>
<protein>
    <recommendedName>
        <fullName evidence="7">Xylanolytic transcriptional activator regulatory domain-containing protein</fullName>
    </recommendedName>
</protein>
<evidence type="ECO:0000256" key="3">
    <source>
        <dbReference type="ARBA" id="ARBA00023125"/>
    </source>
</evidence>
<evidence type="ECO:0000313" key="9">
    <source>
        <dbReference type="Proteomes" id="UP000620124"/>
    </source>
</evidence>
<dbReference type="PANTHER" id="PTHR31845">
    <property type="entry name" value="FINGER DOMAIN PROTEIN, PUTATIVE-RELATED"/>
    <property type="match status" value="1"/>
</dbReference>